<dbReference type="CDD" id="cd00093">
    <property type="entry name" value="HTH_XRE"/>
    <property type="match status" value="1"/>
</dbReference>
<protein>
    <submittedName>
        <fullName evidence="2">Putative transcriptional regulator</fullName>
    </submittedName>
</protein>
<dbReference type="GO" id="GO:0003677">
    <property type="term" value="F:DNA binding"/>
    <property type="evidence" value="ECO:0007669"/>
    <property type="project" value="InterPro"/>
</dbReference>
<dbReference type="Gene3D" id="1.10.260.40">
    <property type="entry name" value="lambda repressor-like DNA-binding domains"/>
    <property type="match status" value="1"/>
</dbReference>
<accession>A0A8S5U9F5</accession>
<evidence type="ECO:0000259" key="1">
    <source>
        <dbReference type="PROSITE" id="PS50943"/>
    </source>
</evidence>
<organism evidence="2">
    <name type="scientific">Siphoviridae sp. ctKNZ79</name>
    <dbReference type="NCBI Taxonomy" id="2825440"/>
    <lineage>
        <taxon>Viruses</taxon>
        <taxon>Duplodnaviria</taxon>
        <taxon>Heunggongvirae</taxon>
        <taxon>Uroviricota</taxon>
        <taxon>Caudoviricetes</taxon>
    </lineage>
</organism>
<dbReference type="InterPro" id="IPR001387">
    <property type="entry name" value="Cro/C1-type_HTH"/>
</dbReference>
<dbReference type="EMBL" id="BK016045">
    <property type="protein sequence ID" value="DAF91093.1"/>
    <property type="molecule type" value="Genomic_DNA"/>
</dbReference>
<dbReference type="SMART" id="SM00530">
    <property type="entry name" value="HTH_XRE"/>
    <property type="match status" value="1"/>
</dbReference>
<proteinExistence type="predicted"/>
<dbReference type="SUPFAM" id="SSF47413">
    <property type="entry name" value="lambda repressor-like DNA-binding domains"/>
    <property type="match status" value="1"/>
</dbReference>
<sequence>MMESAEQVKALRAAIGLTQKEFSARFGIPHRTLISWETGDRTPPDYAINLLRVAVYSVIEKPRWQAGCEQIVTMPYMEFCDNWHKCKTIKNSYSPSQKTIDVCIPEYLYDLWQVIPTWNIEDYRQTLIDSGHPELATTQHVLEIFADSMRGKTMDDCTATSEDDVKWIKRALDIANGDWRN</sequence>
<dbReference type="InterPro" id="IPR010982">
    <property type="entry name" value="Lambda_DNA-bd_dom_sf"/>
</dbReference>
<dbReference type="PROSITE" id="PS50943">
    <property type="entry name" value="HTH_CROC1"/>
    <property type="match status" value="1"/>
</dbReference>
<dbReference type="Pfam" id="PF01381">
    <property type="entry name" value="HTH_3"/>
    <property type="match status" value="1"/>
</dbReference>
<reference evidence="2" key="1">
    <citation type="journal article" date="2021" name="Proc. Natl. Acad. Sci. U.S.A.">
        <title>A Catalog of Tens of Thousands of Viruses from Human Metagenomes Reveals Hidden Associations with Chronic Diseases.</title>
        <authorList>
            <person name="Tisza M.J."/>
            <person name="Buck C.B."/>
        </authorList>
    </citation>
    <scope>NUCLEOTIDE SEQUENCE</scope>
    <source>
        <strain evidence="2">CtKNZ79</strain>
    </source>
</reference>
<evidence type="ECO:0000313" key="2">
    <source>
        <dbReference type="EMBL" id="DAF91093.1"/>
    </source>
</evidence>
<feature type="domain" description="HTH cro/C1-type" evidence="1">
    <location>
        <begin position="8"/>
        <end position="43"/>
    </location>
</feature>
<name>A0A8S5U9F5_9CAUD</name>